<reference evidence="2 3" key="1">
    <citation type="journal article" date="2018" name="Mol. Biol. Evol.">
        <title>Analysis of the draft genome of the red seaweed Gracilariopsis chorda provides insights into genome size evolution in Rhodophyta.</title>
        <authorList>
            <person name="Lee J."/>
            <person name="Yang E.C."/>
            <person name="Graf L."/>
            <person name="Yang J.H."/>
            <person name="Qiu H."/>
            <person name="Zel Zion U."/>
            <person name="Chan C.X."/>
            <person name="Stephens T.G."/>
            <person name="Weber A.P.M."/>
            <person name="Boo G.H."/>
            <person name="Boo S.M."/>
            <person name="Kim K.M."/>
            <person name="Shin Y."/>
            <person name="Jung M."/>
            <person name="Lee S.J."/>
            <person name="Yim H.S."/>
            <person name="Lee J.H."/>
            <person name="Bhattacharya D."/>
            <person name="Yoon H.S."/>
        </authorList>
    </citation>
    <scope>NUCLEOTIDE SEQUENCE [LARGE SCALE GENOMIC DNA]</scope>
    <source>
        <strain evidence="2 3">SKKU-2015</strain>
        <tissue evidence="2">Whole body</tissue>
    </source>
</reference>
<dbReference type="EMBL" id="NBIV01000041">
    <property type="protein sequence ID" value="PXF46314.1"/>
    <property type="molecule type" value="Genomic_DNA"/>
</dbReference>
<name>A0A2V3IW00_9FLOR</name>
<accession>A0A2V3IW00</accession>
<sequence length="99" mass="10960">MAPCFVSSTPLTARRASAGSAVCSTSKPATTARGKAKVSMMSSNSKETSLGEWLYRKFMHNALWEGDENAGYEPFFKAAMAARDEQKKKAYEEQKQEKK</sequence>
<feature type="region of interest" description="Disordered" evidence="1">
    <location>
        <begin position="17"/>
        <end position="43"/>
    </location>
</feature>
<protein>
    <submittedName>
        <fullName evidence="2">Uncharacterized protein</fullName>
    </submittedName>
</protein>
<evidence type="ECO:0000313" key="2">
    <source>
        <dbReference type="EMBL" id="PXF46314.1"/>
    </source>
</evidence>
<proteinExistence type="predicted"/>
<evidence type="ECO:0000313" key="3">
    <source>
        <dbReference type="Proteomes" id="UP000247409"/>
    </source>
</evidence>
<organism evidence="2 3">
    <name type="scientific">Gracilariopsis chorda</name>
    <dbReference type="NCBI Taxonomy" id="448386"/>
    <lineage>
        <taxon>Eukaryota</taxon>
        <taxon>Rhodophyta</taxon>
        <taxon>Florideophyceae</taxon>
        <taxon>Rhodymeniophycidae</taxon>
        <taxon>Gracilariales</taxon>
        <taxon>Gracilariaceae</taxon>
        <taxon>Gracilariopsis</taxon>
    </lineage>
</organism>
<evidence type="ECO:0000256" key="1">
    <source>
        <dbReference type="SAM" id="MobiDB-lite"/>
    </source>
</evidence>
<dbReference type="AlphaFoldDB" id="A0A2V3IW00"/>
<comment type="caution">
    <text evidence="2">The sequence shown here is derived from an EMBL/GenBank/DDBJ whole genome shotgun (WGS) entry which is preliminary data.</text>
</comment>
<gene>
    <name evidence="2" type="ORF">BWQ96_03970</name>
</gene>
<keyword evidence="3" id="KW-1185">Reference proteome</keyword>
<dbReference type="Proteomes" id="UP000247409">
    <property type="component" value="Unassembled WGS sequence"/>
</dbReference>